<dbReference type="EMBL" id="CAMXCT010000516">
    <property type="protein sequence ID" value="CAI3979840.1"/>
    <property type="molecule type" value="Genomic_DNA"/>
</dbReference>
<feature type="non-terminal residue" evidence="1">
    <location>
        <position position="175"/>
    </location>
</feature>
<dbReference type="EMBL" id="CAMXCT030000516">
    <property type="protein sequence ID" value="CAL4767152.1"/>
    <property type="molecule type" value="Genomic_DNA"/>
</dbReference>
<comment type="caution">
    <text evidence="1">The sequence shown here is derived from an EMBL/GenBank/DDBJ whole genome shotgun (WGS) entry which is preliminary data.</text>
</comment>
<protein>
    <submittedName>
        <fullName evidence="1">Uncharacterized protein</fullName>
    </submittedName>
</protein>
<dbReference type="EMBL" id="CAMXCT020000516">
    <property type="protein sequence ID" value="CAL1133215.1"/>
    <property type="molecule type" value="Genomic_DNA"/>
</dbReference>
<accession>A0A9P1BWF5</accession>
<organism evidence="1">
    <name type="scientific">Cladocopium goreaui</name>
    <dbReference type="NCBI Taxonomy" id="2562237"/>
    <lineage>
        <taxon>Eukaryota</taxon>
        <taxon>Sar</taxon>
        <taxon>Alveolata</taxon>
        <taxon>Dinophyceae</taxon>
        <taxon>Suessiales</taxon>
        <taxon>Symbiodiniaceae</taxon>
        <taxon>Cladocopium</taxon>
    </lineage>
</organism>
<name>A0A9P1BWF5_9DINO</name>
<evidence type="ECO:0000313" key="2">
    <source>
        <dbReference type="EMBL" id="CAL1133215.1"/>
    </source>
</evidence>
<sequence>AQKKVYLVYTEDSGCRAFVPHGSYNSRPLCPGGSAGASGDMLMTAEPPTGKMGTVGLVSDTFQFYVEASGGRQSLSPPSSPKRLLRKVRLSDEAMPRVFVREGRKLGNGISGEARMSNCVMVCQAPAGFGEFGRYDVIRYVRRRSALQSAQVGTHKWTSADRRGRPDSIWYEQNE</sequence>
<reference evidence="1" key="1">
    <citation type="submission" date="2022-10" db="EMBL/GenBank/DDBJ databases">
        <authorList>
            <person name="Chen Y."/>
            <person name="Dougan E. K."/>
            <person name="Chan C."/>
            <person name="Rhodes N."/>
            <person name="Thang M."/>
        </authorList>
    </citation>
    <scope>NUCLEOTIDE SEQUENCE</scope>
</reference>
<reference evidence="2" key="2">
    <citation type="submission" date="2024-04" db="EMBL/GenBank/DDBJ databases">
        <authorList>
            <person name="Chen Y."/>
            <person name="Shah S."/>
            <person name="Dougan E. K."/>
            <person name="Thang M."/>
            <person name="Chan C."/>
        </authorList>
    </citation>
    <scope>NUCLEOTIDE SEQUENCE [LARGE SCALE GENOMIC DNA]</scope>
</reference>
<evidence type="ECO:0000313" key="3">
    <source>
        <dbReference type="Proteomes" id="UP001152797"/>
    </source>
</evidence>
<dbReference type="Proteomes" id="UP001152797">
    <property type="component" value="Unassembled WGS sequence"/>
</dbReference>
<feature type="non-terminal residue" evidence="1">
    <location>
        <position position="1"/>
    </location>
</feature>
<keyword evidence="3" id="KW-1185">Reference proteome</keyword>
<dbReference type="AlphaFoldDB" id="A0A9P1BWF5"/>
<proteinExistence type="predicted"/>
<gene>
    <name evidence="1" type="ORF">C1SCF055_LOCUS7766</name>
</gene>
<evidence type="ECO:0000313" key="1">
    <source>
        <dbReference type="EMBL" id="CAI3979840.1"/>
    </source>
</evidence>